<dbReference type="STRING" id="679897.HMU07560"/>
<comment type="similarity">
    <text evidence="1 7">Belongs to the methyltransferase superfamily. RsmH family.</text>
</comment>
<evidence type="ECO:0000313" key="9">
    <source>
        <dbReference type="Proteomes" id="UP000001522"/>
    </source>
</evidence>
<evidence type="ECO:0000256" key="5">
    <source>
        <dbReference type="ARBA" id="ARBA00022679"/>
    </source>
</evidence>
<dbReference type="HAMAP" id="MF_01007">
    <property type="entry name" value="16SrRNA_methyltr_H"/>
    <property type="match status" value="1"/>
</dbReference>
<dbReference type="SUPFAM" id="SSF53335">
    <property type="entry name" value="S-adenosyl-L-methionine-dependent methyltransferases"/>
    <property type="match status" value="1"/>
</dbReference>
<dbReference type="HOGENOM" id="CLU_038422_3_0_7"/>
<sequence>MHTSPHIPVLLHEVLDIFKDIKEGIIIDCTLGFGGHSKALLEQNQSIRIIGIDKDKDARAYATKLLSPFKERFCCVASGFGEQIEPLIAQYGREIKGVLADIGVSSYQLDTPKKGFGFESEVLDMRMDNDAHISAKTILNHYSAFALERVFREYGELRESKKLAQLLSQERTRTDFGDPKTFNAFLKAHFRNPKILPLVYQALRIEVNGELEELERLLLHAQKLKDARLCVITFHSLEDRILKQALKSYTKSCICPLEALKCTCGNHHQKGVLLTKKPIIPSQEEIKRNPRSRSAKMRAFHFG</sequence>
<keyword evidence="6 7" id="KW-0949">S-adenosyl-L-methionine</keyword>
<dbReference type="GO" id="GO:0070475">
    <property type="term" value="P:rRNA base methylation"/>
    <property type="evidence" value="ECO:0007669"/>
    <property type="project" value="UniProtKB-UniRule"/>
</dbReference>
<feature type="binding site" evidence="7">
    <location>
        <position position="53"/>
    </location>
    <ligand>
        <name>S-adenosyl-L-methionine</name>
        <dbReference type="ChEBI" id="CHEBI:59789"/>
    </ligand>
</feature>
<reference evidence="8 9" key="1">
    <citation type="journal article" date="2010" name="BMC Genomics">
        <title>Comparative genomics and proteomics of Helicobacter mustelae, an ulcerogenic and carcinogenic gastric pathogen.</title>
        <authorList>
            <person name="O'Toole P.W."/>
            <person name="Snelling W.J."/>
            <person name="Canchaya C."/>
            <person name="Forde B.M."/>
            <person name="Hardie K.R."/>
            <person name="Josenhans C."/>
            <person name="Graham R.L.J."/>
            <person name="McMullan G."/>
            <person name="Parkhill J."/>
            <person name="Belda E."/>
            <person name="Bentley S.D."/>
        </authorList>
    </citation>
    <scope>NUCLEOTIDE SEQUENCE [LARGE SCALE GENOMIC DNA]</scope>
    <source>
        <strain evidence="9">ATCC 43772 / LMG 18044 / NCTC 12198 / 12198</strain>
    </source>
</reference>
<dbReference type="RefSeq" id="WP_013023091.1">
    <property type="nucleotide sequence ID" value="NC_013949.1"/>
</dbReference>
<evidence type="ECO:0000256" key="7">
    <source>
        <dbReference type="HAMAP-Rule" id="MF_01007"/>
    </source>
</evidence>
<dbReference type="InterPro" id="IPR029063">
    <property type="entry name" value="SAM-dependent_MTases_sf"/>
</dbReference>
<evidence type="ECO:0000313" key="8">
    <source>
        <dbReference type="EMBL" id="CBG40013.1"/>
    </source>
</evidence>
<keyword evidence="9" id="KW-1185">Reference proteome</keyword>
<gene>
    <name evidence="7" type="primary">rsmH</name>
    <name evidence="8" type="ordered locus">HMU07560</name>
</gene>
<comment type="subcellular location">
    <subcellularLocation>
        <location evidence="7">Cytoplasm</location>
    </subcellularLocation>
</comment>
<keyword evidence="5 7" id="KW-0808">Transferase</keyword>
<proteinExistence type="inferred from homology"/>
<evidence type="ECO:0000256" key="2">
    <source>
        <dbReference type="ARBA" id="ARBA00022490"/>
    </source>
</evidence>
<keyword evidence="2 7" id="KW-0963">Cytoplasm</keyword>
<dbReference type="PANTHER" id="PTHR11265">
    <property type="entry name" value="S-ADENOSYL-METHYLTRANSFERASE MRAW"/>
    <property type="match status" value="1"/>
</dbReference>
<dbReference type="EMBL" id="FN555004">
    <property type="protein sequence ID" value="CBG40013.1"/>
    <property type="molecule type" value="Genomic_DNA"/>
</dbReference>
<keyword evidence="3 7" id="KW-0698">rRNA processing</keyword>
<dbReference type="KEGG" id="hms:HMU07560"/>
<comment type="catalytic activity">
    <reaction evidence="7">
        <text>cytidine(1402) in 16S rRNA + S-adenosyl-L-methionine = N(4)-methylcytidine(1402) in 16S rRNA + S-adenosyl-L-homocysteine + H(+)</text>
        <dbReference type="Rhea" id="RHEA:42928"/>
        <dbReference type="Rhea" id="RHEA-COMP:10286"/>
        <dbReference type="Rhea" id="RHEA-COMP:10287"/>
        <dbReference type="ChEBI" id="CHEBI:15378"/>
        <dbReference type="ChEBI" id="CHEBI:57856"/>
        <dbReference type="ChEBI" id="CHEBI:59789"/>
        <dbReference type="ChEBI" id="CHEBI:74506"/>
        <dbReference type="ChEBI" id="CHEBI:82748"/>
        <dbReference type="EC" id="2.1.1.199"/>
    </reaction>
</comment>
<feature type="binding site" evidence="7">
    <location>
        <position position="80"/>
    </location>
    <ligand>
        <name>S-adenosyl-L-methionine</name>
        <dbReference type="ChEBI" id="CHEBI:59789"/>
    </ligand>
</feature>
<evidence type="ECO:0000256" key="6">
    <source>
        <dbReference type="ARBA" id="ARBA00022691"/>
    </source>
</evidence>
<evidence type="ECO:0000256" key="4">
    <source>
        <dbReference type="ARBA" id="ARBA00022603"/>
    </source>
</evidence>
<evidence type="ECO:0000256" key="3">
    <source>
        <dbReference type="ARBA" id="ARBA00022552"/>
    </source>
</evidence>
<organism evidence="8 9">
    <name type="scientific">Helicobacter mustelae (strain ATCC 43772 / CCUG 25715 / CIP 103759 / LMG 18044 / NCTC 12198 / R85-136P)</name>
    <name type="common">Campylobacter mustelae</name>
    <dbReference type="NCBI Taxonomy" id="679897"/>
    <lineage>
        <taxon>Bacteria</taxon>
        <taxon>Pseudomonadati</taxon>
        <taxon>Campylobacterota</taxon>
        <taxon>Epsilonproteobacteria</taxon>
        <taxon>Campylobacterales</taxon>
        <taxon>Helicobacteraceae</taxon>
        <taxon>Helicobacter</taxon>
    </lineage>
</organism>
<accession>D3UHP1</accession>
<name>D3UHP1_HELM1</name>
<dbReference type="InterPro" id="IPR002903">
    <property type="entry name" value="RsmH"/>
</dbReference>
<feature type="binding site" evidence="7">
    <location>
        <begin position="34"/>
        <end position="36"/>
    </location>
    <ligand>
        <name>S-adenosyl-L-methionine</name>
        <dbReference type="ChEBI" id="CHEBI:59789"/>
    </ligand>
</feature>
<dbReference type="Gene3D" id="3.40.50.150">
    <property type="entry name" value="Vaccinia Virus protein VP39"/>
    <property type="match status" value="1"/>
</dbReference>
<dbReference type="eggNOG" id="COG0275">
    <property type="taxonomic scope" value="Bacteria"/>
</dbReference>
<comment type="function">
    <text evidence="7">Specifically methylates the N4 position of cytidine in position 1402 (C1402) of 16S rRNA.</text>
</comment>
<dbReference type="AlphaFoldDB" id="D3UHP1"/>
<dbReference type="EC" id="2.1.1.199" evidence="7"/>
<dbReference type="PIRSF" id="PIRSF004486">
    <property type="entry name" value="MraW"/>
    <property type="match status" value="1"/>
</dbReference>
<dbReference type="GO" id="GO:0005737">
    <property type="term" value="C:cytoplasm"/>
    <property type="evidence" value="ECO:0007669"/>
    <property type="project" value="UniProtKB-SubCell"/>
</dbReference>
<feature type="binding site" evidence="7">
    <location>
        <position position="101"/>
    </location>
    <ligand>
        <name>S-adenosyl-L-methionine</name>
        <dbReference type="ChEBI" id="CHEBI:59789"/>
    </ligand>
</feature>
<dbReference type="Proteomes" id="UP000001522">
    <property type="component" value="Chromosome"/>
</dbReference>
<dbReference type="PANTHER" id="PTHR11265:SF0">
    <property type="entry name" value="12S RRNA N4-METHYLCYTIDINE METHYLTRANSFERASE"/>
    <property type="match status" value="1"/>
</dbReference>
<dbReference type="InterPro" id="IPR023397">
    <property type="entry name" value="SAM-dep_MeTrfase_MraW_recog"/>
</dbReference>
<dbReference type="Gene3D" id="1.10.150.170">
    <property type="entry name" value="Putative methyltransferase TM0872, insert domain"/>
    <property type="match status" value="1"/>
</dbReference>
<dbReference type="NCBIfam" id="TIGR00006">
    <property type="entry name" value="16S rRNA (cytosine(1402)-N(4))-methyltransferase RsmH"/>
    <property type="match status" value="1"/>
</dbReference>
<protein>
    <recommendedName>
        <fullName evidence="7">Ribosomal RNA small subunit methyltransferase H</fullName>
        <ecNumber evidence="7">2.1.1.199</ecNumber>
    </recommendedName>
    <alternativeName>
        <fullName evidence="7">16S rRNA m(4)C1402 methyltransferase</fullName>
    </alternativeName>
    <alternativeName>
        <fullName evidence="7">rRNA (cytosine-N(4)-)-methyltransferase RsmH</fullName>
    </alternativeName>
</protein>
<keyword evidence="4 7" id="KW-0489">Methyltransferase</keyword>
<dbReference type="GO" id="GO:0071424">
    <property type="term" value="F:rRNA (cytosine-N4-)-methyltransferase activity"/>
    <property type="evidence" value="ECO:0007669"/>
    <property type="project" value="UniProtKB-UniRule"/>
</dbReference>
<feature type="binding site" evidence="7">
    <location>
        <position position="108"/>
    </location>
    <ligand>
        <name>S-adenosyl-L-methionine</name>
        <dbReference type="ChEBI" id="CHEBI:59789"/>
    </ligand>
</feature>
<evidence type="ECO:0000256" key="1">
    <source>
        <dbReference type="ARBA" id="ARBA00010396"/>
    </source>
</evidence>
<dbReference type="Pfam" id="PF01795">
    <property type="entry name" value="Methyltransf_5"/>
    <property type="match status" value="1"/>
</dbReference>
<dbReference type="SUPFAM" id="SSF81799">
    <property type="entry name" value="Putative methyltransferase TM0872, insert domain"/>
    <property type="match status" value="1"/>
</dbReference>